<comment type="caution">
    <text evidence="8">The sequence shown here is derived from an EMBL/GenBank/DDBJ whole genome shotgun (WGS) entry which is preliminary data.</text>
</comment>
<evidence type="ECO:0000256" key="4">
    <source>
        <dbReference type="ARBA" id="ARBA00022989"/>
    </source>
</evidence>
<dbReference type="InterPro" id="IPR002033">
    <property type="entry name" value="TatC"/>
</dbReference>
<evidence type="ECO:0000313" key="9">
    <source>
        <dbReference type="Proteomes" id="UP000677016"/>
    </source>
</evidence>
<evidence type="ECO:0000256" key="1">
    <source>
        <dbReference type="ARBA" id="ARBA00004141"/>
    </source>
</evidence>
<feature type="transmembrane region" description="Helical" evidence="7">
    <location>
        <begin position="106"/>
        <end position="127"/>
    </location>
</feature>
<organism evidence="8 9">
    <name type="scientific">Phycicoccus avicenniae</name>
    <dbReference type="NCBI Taxonomy" id="2828860"/>
    <lineage>
        <taxon>Bacteria</taxon>
        <taxon>Bacillati</taxon>
        <taxon>Actinomycetota</taxon>
        <taxon>Actinomycetes</taxon>
        <taxon>Micrococcales</taxon>
        <taxon>Intrasporangiaceae</taxon>
        <taxon>Phycicoccus</taxon>
    </lineage>
</organism>
<gene>
    <name evidence="7 8" type="primary">tatC</name>
    <name evidence="8" type="ORF">KC207_03225</name>
</gene>
<evidence type="ECO:0000256" key="6">
    <source>
        <dbReference type="ARBA" id="ARBA00023136"/>
    </source>
</evidence>
<keyword evidence="2 7" id="KW-0812">Transmembrane</keyword>
<keyword evidence="7" id="KW-1003">Cell membrane</keyword>
<dbReference type="HAMAP" id="MF_00902">
    <property type="entry name" value="TatC"/>
    <property type="match status" value="1"/>
</dbReference>
<dbReference type="Proteomes" id="UP000677016">
    <property type="component" value="Unassembled WGS sequence"/>
</dbReference>
<dbReference type="PANTHER" id="PTHR30371:SF0">
    <property type="entry name" value="SEC-INDEPENDENT PROTEIN TRANSLOCASE PROTEIN TATC, CHLOROPLASTIC-RELATED"/>
    <property type="match status" value="1"/>
</dbReference>
<dbReference type="RefSeq" id="WP_211601452.1">
    <property type="nucleotide sequence ID" value="NZ_JAGSNF010000003.1"/>
</dbReference>
<comment type="subcellular location">
    <subcellularLocation>
        <location evidence="7">Cell membrane</location>
        <topology evidence="7">Multi-pass membrane protein</topology>
    </subcellularLocation>
    <subcellularLocation>
        <location evidence="1">Membrane</location>
        <topology evidence="1">Multi-pass membrane protein</topology>
    </subcellularLocation>
</comment>
<feature type="transmembrane region" description="Helical" evidence="7">
    <location>
        <begin position="69"/>
        <end position="94"/>
    </location>
</feature>
<feature type="transmembrane region" description="Helical" evidence="7">
    <location>
        <begin position="214"/>
        <end position="234"/>
    </location>
</feature>
<evidence type="ECO:0000256" key="3">
    <source>
        <dbReference type="ARBA" id="ARBA00022927"/>
    </source>
</evidence>
<feature type="transmembrane region" description="Helical" evidence="7">
    <location>
        <begin position="190"/>
        <end position="208"/>
    </location>
</feature>
<dbReference type="PANTHER" id="PTHR30371">
    <property type="entry name" value="SEC-INDEPENDENT PROTEIN TRANSLOCASE PROTEIN TATC"/>
    <property type="match status" value="1"/>
</dbReference>
<keyword evidence="3 7" id="KW-0653">Protein transport</keyword>
<dbReference type="GO" id="GO:0009977">
    <property type="term" value="F:proton motive force dependent protein transmembrane transporter activity"/>
    <property type="evidence" value="ECO:0007669"/>
    <property type="project" value="TreeGrafter"/>
</dbReference>
<reference evidence="8" key="1">
    <citation type="submission" date="2021-04" db="EMBL/GenBank/DDBJ databases">
        <title>Phycicoccus avicenniae sp. nov., a novel endophytic actinomycetes isolated from branch of Avicennia mariana.</title>
        <authorList>
            <person name="Tuo L."/>
        </authorList>
    </citation>
    <scope>NUCLEOTIDE SEQUENCE</scope>
    <source>
        <strain evidence="8">BSK3Z-2</strain>
    </source>
</reference>
<keyword evidence="9" id="KW-1185">Reference proteome</keyword>
<evidence type="ECO:0000256" key="2">
    <source>
        <dbReference type="ARBA" id="ARBA00022692"/>
    </source>
</evidence>
<keyword evidence="4 7" id="KW-1133">Transmembrane helix</keyword>
<dbReference type="Pfam" id="PF00902">
    <property type="entry name" value="TatC"/>
    <property type="match status" value="1"/>
</dbReference>
<dbReference type="NCBIfam" id="TIGR00945">
    <property type="entry name" value="tatC"/>
    <property type="match status" value="1"/>
</dbReference>
<comment type="similarity">
    <text evidence="7">Belongs to the TatC family.</text>
</comment>
<feature type="transmembrane region" description="Helical" evidence="7">
    <location>
        <begin position="12"/>
        <end position="32"/>
    </location>
</feature>
<dbReference type="GO" id="GO:0043953">
    <property type="term" value="P:protein transport by the Tat complex"/>
    <property type="evidence" value="ECO:0007669"/>
    <property type="project" value="UniProtKB-UniRule"/>
</dbReference>
<comment type="function">
    <text evidence="7">Part of the twin-arginine translocation (Tat) system that transports large folded proteins containing a characteristic twin-arginine motif in their signal peptide across membranes. Together with TatB, TatC is part of a receptor directly interacting with Tat signal peptides.</text>
</comment>
<accession>A0A941D562</accession>
<evidence type="ECO:0000256" key="7">
    <source>
        <dbReference type="HAMAP-Rule" id="MF_00902"/>
    </source>
</evidence>
<keyword evidence="7" id="KW-0813">Transport</keyword>
<keyword evidence="5 7" id="KW-0811">Translocation</keyword>
<evidence type="ECO:0000313" key="8">
    <source>
        <dbReference type="EMBL" id="MBR7742304.1"/>
    </source>
</evidence>
<protein>
    <recommendedName>
        <fullName evidence="7">Sec-independent protein translocase protein TatC</fullName>
    </recommendedName>
</protein>
<proteinExistence type="inferred from homology"/>
<feature type="transmembrane region" description="Helical" evidence="7">
    <location>
        <begin position="158"/>
        <end position="178"/>
    </location>
</feature>
<dbReference type="EMBL" id="JAGSNF010000003">
    <property type="protein sequence ID" value="MBR7742304.1"/>
    <property type="molecule type" value="Genomic_DNA"/>
</dbReference>
<keyword evidence="6 7" id="KW-0472">Membrane</keyword>
<dbReference type="PRINTS" id="PR01840">
    <property type="entry name" value="TATCFAMILY"/>
</dbReference>
<dbReference type="GO" id="GO:0065002">
    <property type="term" value="P:intracellular protein transmembrane transport"/>
    <property type="evidence" value="ECO:0007669"/>
    <property type="project" value="TreeGrafter"/>
</dbReference>
<sequence>MTLAEHFREFRRRLFVAAASVLVTAIVAGIFYDRVFQFLTAPFYAYADANPDNTISLNFGEATSALSNLISLSIFVGVIVSSPVWLYQAWAFIVPGLTRKEKRVSLLFVAATVPLFLTGCALAYAILPQSLQILYGLSPAGTSNIQQTSMYFSFVTRFILVFGLGFLFPVVLVGLNVLGAMPAERLIKGWRVAVVLIFVFAAVATPTADPFTMFVFAAPLTLLFFGAWFVCRLLDKRKAKNRPEWLDVSDDEASSL</sequence>
<dbReference type="GO" id="GO:0033281">
    <property type="term" value="C:TAT protein transport complex"/>
    <property type="evidence" value="ECO:0007669"/>
    <property type="project" value="UniProtKB-UniRule"/>
</dbReference>
<comment type="subunit">
    <text evidence="7">The Tat system comprises two distinct complexes: a TatABC complex, containing multiple copies of TatA, TatB and TatC subunits, and a separate TatA complex, containing only TatA subunits. Substrates initially bind to the TatABC complex, which probably triggers association of the separate TatA complex to form the active translocon.</text>
</comment>
<name>A0A941D562_9MICO</name>
<evidence type="ECO:0000256" key="5">
    <source>
        <dbReference type="ARBA" id="ARBA00023010"/>
    </source>
</evidence>
<dbReference type="AlphaFoldDB" id="A0A941D562"/>